<dbReference type="Gene3D" id="1.50.10.10">
    <property type="match status" value="1"/>
</dbReference>
<feature type="chain" id="PRO_5038708046" description="Glycosyl hydrolase family 8" evidence="1">
    <location>
        <begin position="21"/>
        <end position="363"/>
    </location>
</feature>
<proteinExistence type="predicted"/>
<sequence>MKRIQLLLCGLFLIAMIAGCTPRRGSGSTANQQTDALIPKTKYGYQQERVDQLAKFVSTSLIKPAGVLSQNQTGGDSDFLLSESAGLWLIYLAQSGKNAQFREVYRQTVKNFDSNGLLMYRLQLAPQRRSKVNATLDDLRVIRALSLYAAQNHDDRYQEKAARRFADLKRKVGRAGQLRDFYDSHSHQVSSLTSLAYYDLLTLKISETQQAYSRQLQLVQQGYLGSQFPLYAANYDWSRKQYSRQPLNTSEALLTLLHLAEVKHLRAESLQWLSHRVTGRTLYNRYQVNGTVSDREESAANYAIAARIFAVTKHPRLYQLAMNHVWRFQIQDRRSKIWGGLGDANQSVSYAFNDLQALIAAGD</sequence>
<keyword evidence="3" id="KW-1185">Reference proteome</keyword>
<gene>
    <name evidence="2" type="ORF">IWT140_01539</name>
</gene>
<evidence type="ECO:0008006" key="4">
    <source>
        <dbReference type="Google" id="ProtNLM"/>
    </source>
</evidence>
<dbReference type="RefSeq" id="WP_089088864.1">
    <property type="nucleotide sequence ID" value="NZ_BCMH01000010.1"/>
</dbReference>
<evidence type="ECO:0000313" key="3">
    <source>
        <dbReference type="Proteomes" id="UP000198430"/>
    </source>
</evidence>
<evidence type="ECO:0000256" key="1">
    <source>
        <dbReference type="SAM" id="SignalP"/>
    </source>
</evidence>
<accession>A0A1Z5IQ60</accession>
<organism evidence="2 3">
    <name type="scientific">Secundilactobacillus pentosiphilus</name>
    <dbReference type="NCBI Taxonomy" id="1714682"/>
    <lineage>
        <taxon>Bacteria</taxon>
        <taxon>Bacillati</taxon>
        <taxon>Bacillota</taxon>
        <taxon>Bacilli</taxon>
        <taxon>Lactobacillales</taxon>
        <taxon>Lactobacillaceae</taxon>
        <taxon>Secundilactobacillus</taxon>
    </lineage>
</organism>
<name>A0A1Z5IQ60_9LACO</name>
<evidence type="ECO:0000313" key="2">
    <source>
        <dbReference type="EMBL" id="GAX03905.1"/>
    </source>
</evidence>
<dbReference type="EMBL" id="BCMH01000010">
    <property type="protein sequence ID" value="GAX03905.1"/>
    <property type="molecule type" value="Genomic_DNA"/>
</dbReference>
<dbReference type="InterPro" id="IPR012341">
    <property type="entry name" value="6hp_glycosidase-like_sf"/>
</dbReference>
<dbReference type="GO" id="GO:0005975">
    <property type="term" value="P:carbohydrate metabolic process"/>
    <property type="evidence" value="ECO:0007669"/>
    <property type="project" value="InterPro"/>
</dbReference>
<dbReference type="Proteomes" id="UP000198430">
    <property type="component" value="Unassembled WGS sequence"/>
</dbReference>
<feature type="signal peptide" evidence="1">
    <location>
        <begin position="1"/>
        <end position="20"/>
    </location>
</feature>
<reference evidence="2 3" key="1">
    <citation type="submission" date="2015-11" db="EMBL/GenBank/DDBJ databases">
        <title>Draft genome sequences of new species of the genus Lactobacillus isolated from orchardgrass silage.</title>
        <authorList>
            <person name="Tohno M."/>
            <person name="Tanizawa Y."/>
            <person name="Arita M."/>
        </authorList>
    </citation>
    <scope>NUCLEOTIDE SEQUENCE [LARGE SCALE GENOMIC DNA]</scope>
    <source>
        <strain evidence="2 3">IWT140</strain>
    </source>
</reference>
<dbReference type="InterPro" id="IPR008928">
    <property type="entry name" value="6-hairpin_glycosidase_sf"/>
</dbReference>
<comment type="caution">
    <text evidence="2">The sequence shown here is derived from an EMBL/GenBank/DDBJ whole genome shotgun (WGS) entry which is preliminary data.</text>
</comment>
<dbReference type="SUPFAM" id="SSF48208">
    <property type="entry name" value="Six-hairpin glycosidases"/>
    <property type="match status" value="1"/>
</dbReference>
<keyword evidence="1" id="KW-0732">Signal</keyword>
<protein>
    <recommendedName>
        <fullName evidence="4">Glycosyl hydrolase family 8</fullName>
    </recommendedName>
</protein>
<dbReference type="AlphaFoldDB" id="A0A1Z5IQ60"/>
<dbReference type="PROSITE" id="PS51257">
    <property type="entry name" value="PROKAR_LIPOPROTEIN"/>
    <property type="match status" value="1"/>
</dbReference>